<protein>
    <submittedName>
        <fullName evidence="1">Uncharacterized protein</fullName>
    </submittedName>
</protein>
<evidence type="ECO:0000313" key="1">
    <source>
        <dbReference type="EMBL" id="KAG8181748.1"/>
    </source>
</evidence>
<organism evidence="1 2">
    <name type="scientific">Oedothorax gibbosus</name>
    <dbReference type="NCBI Taxonomy" id="931172"/>
    <lineage>
        <taxon>Eukaryota</taxon>
        <taxon>Metazoa</taxon>
        <taxon>Ecdysozoa</taxon>
        <taxon>Arthropoda</taxon>
        <taxon>Chelicerata</taxon>
        <taxon>Arachnida</taxon>
        <taxon>Araneae</taxon>
        <taxon>Araneomorphae</taxon>
        <taxon>Entelegynae</taxon>
        <taxon>Araneoidea</taxon>
        <taxon>Linyphiidae</taxon>
        <taxon>Erigoninae</taxon>
        <taxon>Oedothorax</taxon>
    </lineage>
</organism>
<sequence length="163" mass="18640">METPTTYSKLIAKCACVRKVGVAHEDVWDDGNRFPKIEFPSRQNSLGPLCLLSPPPFRGGKECHREGFRCLGIVRQPNNETAPYFMFYRVGCRGSKWSIKEARMTHWPLNSFVRERHSFRVLPHNAPRVLLAYIVAKKMHSSPPSTKVCKMKARGGIHVPIHR</sequence>
<dbReference type="EMBL" id="JAFNEN010000498">
    <property type="protein sequence ID" value="KAG8181748.1"/>
    <property type="molecule type" value="Genomic_DNA"/>
</dbReference>
<reference evidence="1 2" key="1">
    <citation type="journal article" date="2022" name="Nat. Ecol. Evol.">
        <title>A masculinizing supergene underlies an exaggerated male reproductive morph in a spider.</title>
        <authorList>
            <person name="Hendrickx F."/>
            <person name="De Corte Z."/>
            <person name="Sonet G."/>
            <person name="Van Belleghem S.M."/>
            <person name="Kostlbacher S."/>
            <person name="Vangestel C."/>
        </authorList>
    </citation>
    <scope>NUCLEOTIDE SEQUENCE [LARGE SCALE GENOMIC DNA]</scope>
    <source>
        <strain evidence="1">W744_W776</strain>
    </source>
</reference>
<keyword evidence="2" id="KW-1185">Reference proteome</keyword>
<comment type="caution">
    <text evidence="1">The sequence shown here is derived from an EMBL/GenBank/DDBJ whole genome shotgun (WGS) entry which is preliminary data.</text>
</comment>
<accession>A0AAV6UD13</accession>
<gene>
    <name evidence="1" type="ORF">JTE90_028286</name>
</gene>
<name>A0AAV6UD13_9ARAC</name>
<evidence type="ECO:0000313" key="2">
    <source>
        <dbReference type="Proteomes" id="UP000827092"/>
    </source>
</evidence>
<proteinExistence type="predicted"/>
<dbReference type="AlphaFoldDB" id="A0AAV6UD13"/>
<dbReference type="Proteomes" id="UP000827092">
    <property type="component" value="Unassembled WGS sequence"/>
</dbReference>